<dbReference type="GO" id="GO:0003779">
    <property type="term" value="F:actin binding"/>
    <property type="evidence" value="ECO:0007669"/>
    <property type="project" value="UniProtKB-KW"/>
</dbReference>
<evidence type="ECO:0000256" key="9">
    <source>
        <dbReference type="ARBA" id="ARBA00022777"/>
    </source>
</evidence>
<comment type="catalytic activity">
    <reaction evidence="15">
        <text>L-threonyl-[protein] + ATP = O-phospho-L-threonyl-[protein] + ADP + H(+)</text>
        <dbReference type="Rhea" id="RHEA:46608"/>
        <dbReference type="Rhea" id="RHEA-COMP:11060"/>
        <dbReference type="Rhea" id="RHEA-COMP:11605"/>
        <dbReference type="ChEBI" id="CHEBI:15378"/>
        <dbReference type="ChEBI" id="CHEBI:30013"/>
        <dbReference type="ChEBI" id="CHEBI:30616"/>
        <dbReference type="ChEBI" id="CHEBI:61977"/>
        <dbReference type="ChEBI" id="CHEBI:456216"/>
        <dbReference type="EC" id="2.7.11.1"/>
    </reaction>
</comment>
<keyword evidence="6" id="KW-0808">Transferase</keyword>
<dbReference type="SMART" id="SM00015">
    <property type="entry name" value="IQ"/>
    <property type="match status" value="2"/>
</dbReference>
<dbReference type="InterPro" id="IPR000048">
    <property type="entry name" value="IQ_motif_EF-hand-BS"/>
</dbReference>
<dbReference type="Gene3D" id="3.40.850.10">
    <property type="entry name" value="Kinesin motor domain"/>
    <property type="match status" value="1"/>
</dbReference>
<feature type="non-terminal residue" evidence="20">
    <location>
        <position position="784"/>
    </location>
</feature>
<sequence>SINSKKSAHIQRISGHEFSVAHYTGKITYDARDLADKNRDFLPPEMVETMRTSTDGIVKMMFTNQLSKTGNLTMAFEEQQVARSKPSGKSKWGAVLVAEKTSSKKLNTLSHGQYSQVHKMRTLSSVFRATSLEILKGLSVGGNSGNTHFVRCIRADLEHNPRGFQTDMVYQQLRALAIPDTVVARQKGYPQRVSFQEFLRRYKFLAFDFDENVEMTKDNCRLLLIRLKMEGWLIGKTKVFLKYYNVEYLSRLYETQVKKIVKVQSMMRAFLAKRNVASKIEKIRQDSVQKELKRETSTDEAAITIQKAYRGFLCRRKYGPLINKSTGNIDAETFAFVKSYAKRWKEKTIFQVLLHYRAARYHDLVNMSQQVHIFNQGIIDALQKTNNCIILDKIDPKETNPANFGPIRPSVYKIPFRFADIPYFDTMYMCDPITESYSAANNSDSDQEPWDAPLRRTKTISSRITTATQMPYNQSSQTDVCGIMNDLITVPFTRDPSTPMPPFKRRGSKPPAPLPPEPIYENLKPQDFQKSNATHESSISKPSVHKKRAPPTPVMAAPPMERPNSWGKKKPAPQPSALKKFESHGALNGSEAIKPKLNPVREMEMMGRNKSAESDDEAPFNFQGMLRKTKYNRASMKRSASNQDSLEDRERNVVTFEMNNNRFEESKIRYTPLRPSTSSNLIYQSNKSMTEEPNIGYTKSMTEGSNIGNARRMTKESNIGNAKEFSGEINCVGNAKESSREINCVNRNPIASIGRSDSNGSEVGVYIQEEIHPGVILEGYAVEI</sequence>
<dbReference type="EC" id="2.7.11.1" evidence="3"/>
<keyword evidence="11 17" id="KW-0518">Myosin</keyword>
<feature type="region of interest" description="Disordered" evidence="18">
    <location>
        <begin position="492"/>
        <end position="575"/>
    </location>
</feature>
<dbReference type="InterPro" id="IPR027417">
    <property type="entry name" value="P-loop_NTPase"/>
</dbReference>
<keyword evidence="8" id="KW-0547">Nucleotide-binding</keyword>
<evidence type="ECO:0000256" key="16">
    <source>
        <dbReference type="ARBA" id="ARBA00048679"/>
    </source>
</evidence>
<keyword evidence="7" id="KW-0677">Repeat</keyword>
<keyword evidence="21" id="KW-1185">Reference proteome</keyword>
<protein>
    <recommendedName>
        <fullName evidence="3">non-specific serine/threonine protein kinase</fullName>
        <ecNumber evidence="3">2.7.11.1</ecNumber>
    </recommendedName>
</protein>
<comment type="caution">
    <text evidence="17">Lacks conserved residue(s) required for the propagation of feature annotation.</text>
</comment>
<evidence type="ECO:0000256" key="12">
    <source>
        <dbReference type="ARBA" id="ARBA00023175"/>
    </source>
</evidence>
<evidence type="ECO:0000256" key="5">
    <source>
        <dbReference type="ARBA" id="ARBA00022527"/>
    </source>
</evidence>
<dbReference type="GO" id="GO:0030832">
    <property type="term" value="P:regulation of actin filament length"/>
    <property type="evidence" value="ECO:0007669"/>
    <property type="project" value="TreeGrafter"/>
</dbReference>
<dbReference type="OrthoDB" id="6108017at2759"/>
<dbReference type="GO" id="GO:0042995">
    <property type="term" value="C:cell projection"/>
    <property type="evidence" value="ECO:0007669"/>
    <property type="project" value="UniProtKB-SubCell"/>
</dbReference>
<proteinExistence type="inferred from homology"/>
<dbReference type="GO" id="GO:0005737">
    <property type="term" value="C:cytoplasm"/>
    <property type="evidence" value="ECO:0007669"/>
    <property type="project" value="UniProtKB-ARBA"/>
</dbReference>
<dbReference type="GO" id="GO:0000146">
    <property type="term" value="F:microfilament motor activity"/>
    <property type="evidence" value="ECO:0007669"/>
    <property type="project" value="TreeGrafter"/>
</dbReference>
<comment type="caution">
    <text evidence="20">The sequence shown here is derived from an EMBL/GenBank/DDBJ whole genome shotgun (WGS) entry which is preliminary data.</text>
</comment>
<name>A0A9Q0NF74_9DIPT</name>
<keyword evidence="14" id="KW-0966">Cell projection</keyword>
<dbReference type="PROSITE" id="PS51456">
    <property type="entry name" value="MYOSIN_MOTOR"/>
    <property type="match status" value="1"/>
</dbReference>
<feature type="domain" description="Myosin motor" evidence="19">
    <location>
        <begin position="1"/>
        <end position="257"/>
    </location>
</feature>
<evidence type="ECO:0000256" key="17">
    <source>
        <dbReference type="PROSITE-ProRule" id="PRU00782"/>
    </source>
</evidence>
<evidence type="ECO:0000256" key="7">
    <source>
        <dbReference type="ARBA" id="ARBA00022737"/>
    </source>
</evidence>
<keyword evidence="5" id="KW-0723">Serine/threonine-protein kinase</keyword>
<dbReference type="Gene3D" id="6.20.240.20">
    <property type="match status" value="1"/>
</dbReference>
<evidence type="ECO:0000259" key="19">
    <source>
        <dbReference type="PROSITE" id="PS51456"/>
    </source>
</evidence>
<evidence type="ECO:0000256" key="3">
    <source>
        <dbReference type="ARBA" id="ARBA00012513"/>
    </source>
</evidence>
<comment type="catalytic activity">
    <reaction evidence="16">
        <text>L-seryl-[protein] + ATP = O-phospho-L-seryl-[protein] + ADP + H(+)</text>
        <dbReference type="Rhea" id="RHEA:17989"/>
        <dbReference type="Rhea" id="RHEA-COMP:9863"/>
        <dbReference type="Rhea" id="RHEA-COMP:11604"/>
        <dbReference type="ChEBI" id="CHEBI:15378"/>
        <dbReference type="ChEBI" id="CHEBI:29999"/>
        <dbReference type="ChEBI" id="CHEBI:30616"/>
        <dbReference type="ChEBI" id="CHEBI:83421"/>
        <dbReference type="ChEBI" id="CHEBI:456216"/>
        <dbReference type="EC" id="2.7.11.1"/>
    </reaction>
</comment>
<comment type="subcellular location">
    <subcellularLocation>
        <location evidence="2">Cell projection</location>
    </subcellularLocation>
    <subcellularLocation>
        <location evidence="1">Cytoplasm</location>
        <location evidence="1">Cytoskeleton</location>
    </subcellularLocation>
</comment>
<evidence type="ECO:0000256" key="2">
    <source>
        <dbReference type="ARBA" id="ARBA00004316"/>
    </source>
</evidence>
<dbReference type="GO" id="GO:0005524">
    <property type="term" value="F:ATP binding"/>
    <property type="evidence" value="ECO:0007669"/>
    <property type="project" value="UniProtKB-KW"/>
</dbReference>
<feature type="non-terminal residue" evidence="20">
    <location>
        <position position="1"/>
    </location>
</feature>
<keyword evidence="9" id="KW-0418">Kinase</keyword>
<reference evidence="20" key="1">
    <citation type="submission" date="2022-07" db="EMBL/GenBank/DDBJ databases">
        <authorList>
            <person name="Trinca V."/>
            <person name="Uliana J.V.C."/>
            <person name="Torres T.T."/>
            <person name="Ward R.J."/>
            <person name="Monesi N."/>
        </authorList>
    </citation>
    <scope>NUCLEOTIDE SEQUENCE</scope>
    <source>
        <strain evidence="20">HSMRA1968</strain>
        <tissue evidence="20">Whole embryos</tissue>
    </source>
</reference>
<dbReference type="Gene3D" id="1.20.5.190">
    <property type="match status" value="1"/>
</dbReference>
<evidence type="ECO:0000256" key="8">
    <source>
        <dbReference type="ARBA" id="ARBA00022741"/>
    </source>
</evidence>
<dbReference type="EMBL" id="WJQU01000001">
    <property type="protein sequence ID" value="KAJ6649151.1"/>
    <property type="molecule type" value="Genomic_DNA"/>
</dbReference>
<keyword evidence="10" id="KW-0067">ATP-binding</keyword>
<evidence type="ECO:0000256" key="4">
    <source>
        <dbReference type="ARBA" id="ARBA00022490"/>
    </source>
</evidence>
<dbReference type="InterPro" id="IPR052409">
    <property type="entry name" value="Myosin-III_kinase_activity"/>
</dbReference>
<evidence type="ECO:0000256" key="18">
    <source>
        <dbReference type="SAM" id="MobiDB-lite"/>
    </source>
</evidence>
<evidence type="ECO:0000313" key="21">
    <source>
        <dbReference type="Proteomes" id="UP001151699"/>
    </source>
</evidence>
<keyword evidence="4" id="KW-0963">Cytoplasm</keyword>
<keyword evidence="13" id="KW-0206">Cytoskeleton</keyword>
<dbReference type="Gene3D" id="1.20.120.720">
    <property type="entry name" value="Myosin VI head, motor domain, U50 subdomain"/>
    <property type="match status" value="1"/>
</dbReference>
<evidence type="ECO:0000256" key="6">
    <source>
        <dbReference type="ARBA" id="ARBA00022679"/>
    </source>
</evidence>
<dbReference type="GO" id="GO:0016459">
    <property type="term" value="C:myosin complex"/>
    <property type="evidence" value="ECO:0007669"/>
    <property type="project" value="UniProtKB-KW"/>
</dbReference>
<evidence type="ECO:0000256" key="11">
    <source>
        <dbReference type="ARBA" id="ARBA00023123"/>
    </source>
</evidence>
<dbReference type="InterPro" id="IPR036961">
    <property type="entry name" value="Kinesin_motor_dom_sf"/>
</dbReference>
<comment type="similarity">
    <text evidence="17">Belongs to the TRAFAC class myosin-kinesin ATPase superfamily. Myosin family.</text>
</comment>
<dbReference type="AlphaFoldDB" id="A0A9Q0NF74"/>
<dbReference type="GO" id="GO:0004674">
    <property type="term" value="F:protein serine/threonine kinase activity"/>
    <property type="evidence" value="ECO:0007669"/>
    <property type="project" value="UniProtKB-KW"/>
</dbReference>
<keyword evidence="17" id="KW-0009">Actin-binding</keyword>
<organism evidence="20 21">
    <name type="scientific">Pseudolycoriella hygida</name>
    <dbReference type="NCBI Taxonomy" id="35572"/>
    <lineage>
        <taxon>Eukaryota</taxon>
        <taxon>Metazoa</taxon>
        <taxon>Ecdysozoa</taxon>
        <taxon>Arthropoda</taxon>
        <taxon>Hexapoda</taxon>
        <taxon>Insecta</taxon>
        <taxon>Pterygota</taxon>
        <taxon>Neoptera</taxon>
        <taxon>Endopterygota</taxon>
        <taxon>Diptera</taxon>
        <taxon>Nematocera</taxon>
        <taxon>Sciaroidea</taxon>
        <taxon>Sciaridae</taxon>
        <taxon>Pseudolycoriella</taxon>
    </lineage>
</organism>
<evidence type="ECO:0000256" key="15">
    <source>
        <dbReference type="ARBA" id="ARBA00047899"/>
    </source>
</evidence>
<dbReference type="PANTHER" id="PTHR46256">
    <property type="entry name" value="AGAP011099-PA"/>
    <property type="match status" value="1"/>
</dbReference>
<dbReference type="PROSITE" id="PS50096">
    <property type="entry name" value="IQ"/>
    <property type="match status" value="2"/>
</dbReference>
<evidence type="ECO:0000256" key="1">
    <source>
        <dbReference type="ARBA" id="ARBA00004245"/>
    </source>
</evidence>
<gene>
    <name evidence="20" type="primary">ninaC_0</name>
    <name evidence="20" type="ORF">Bhyg_04384</name>
</gene>
<dbReference type="SMART" id="SM00242">
    <property type="entry name" value="MYSc"/>
    <property type="match status" value="1"/>
</dbReference>
<evidence type="ECO:0000256" key="10">
    <source>
        <dbReference type="ARBA" id="ARBA00022840"/>
    </source>
</evidence>
<evidence type="ECO:0000256" key="13">
    <source>
        <dbReference type="ARBA" id="ARBA00023212"/>
    </source>
</evidence>
<dbReference type="InterPro" id="IPR001609">
    <property type="entry name" value="Myosin_head_motor_dom-like"/>
</dbReference>
<evidence type="ECO:0000256" key="14">
    <source>
        <dbReference type="ARBA" id="ARBA00023273"/>
    </source>
</evidence>
<accession>A0A9Q0NF74</accession>
<dbReference type="Gene3D" id="1.20.58.530">
    <property type="match status" value="1"/>
</dbReference>
<feature type="compositionally biased region" description="Polar residues" evidence="18">
    <location>
        <begin position="528"/>
        <end position="541"/>
    </location>
</feature>
<evidence type="ECO:0000313" key="20">
    <source>
        <dbReference type="EMBL" id="KAJ6649151.1"/>
    </source>
</evidence>
<dbReference type="Pfam" id="PF00063">
    <property type="entry name" value="Myosin_head"/>
    <property type="match status" value="1"/>
</dbReference>
<dbReference type="SUPFAM" id="SSF52540">
    <property type="entry name" value="P-loop containing nucleoside triphosphate hydrolases"/>
    <property type="match status" value="1"/>
</dbReference>
<keyword evidence="12" id="KW-0505">Motor protein</keyword>
<dbReference type="Pfam" id="PF00612">
    <property type="entry name" value="IQ"/>
    <property type="match status" value="1"/>
</dbReference>
<dbReference type="PANTHER" id="PTHR46256:SF2">
    <property type="entry name" value="NEITHER INACTIVATION NOR AFTERPOTENTIAL PROTEIN C"/>
    <property type="match status" value="1"/>
</dbReference>
<dbReference type="Proteomes" id="UP001151699">
    <property type="component" value="Chromosome A"/>
</dbReference>